<keyword evidence="8" id="KW-0963">Cytoplasm</keyword>
<dbReference type="NCBIfam" id="TIGR00442">
    <property type="entry name" value="hisS"/>
    <property type="match status" value="1"/>
</dbReference>
<dbReference type="PANTHER" id="PTHR11476:SF7">
    <property type="entry name" value="HISTIDINE--TRNA LIGASE"/>
    <property type="match status" value="1"/>
</dbReference>
<dbReference type="PANTHER" id="PTHR11476">
    <property type="entry name" value="HISTIDYL-TRNA SYNTHETASE"/>
    <property type="match status" value="1"/>
</dbReference>
<evidence type="ECO:0000256" key="4">
    <source>
        <dbReference type="ARBA" id="ARBA00022840"/>
    </source>
</evidence>
<dbReference type="STRING" id="1817892.AUK40_01655"/>
<dbReference type="SUPFAM" id="SSF55681">
    <property type="entry name" value="Class II aaRS and biotin synthetases"/>
    <property type="match status" value="1"/>
</dbReference>
<feature type="binding site" evidence="9">
    <location>
        <position position="122"/>
    </location>
    <ligand>
        <name>L-histidine</name>
        <dbReference type="ChEBI" id="CHEBI:57595"/>
    </ligand>
</feature>
<keyword evidence="3 8" id="KW-0547">Nucleotide-binding</keyword>
<dbReference type="Gene3D" id="3.40.50.800">
    <property type="entry name" value="Anticodon-binding domain"/>
    <property type="match status" value="1"/>
</dbReference>
<dbReference type="PIRSF" id="PIRSF001549">
    <property type="entry name" value="His-tRNA_synth"/>
    <property type="match status" value="1"/>
</dbReference>
<feature type="binding site" evidence="9">
    <location>
        <position position="242"/>
    </location>
    <ligand>
        <name>L-histidine</name>
        <dbReference type="ChEBI" id="CHEBI:57595"/>
    </ligand>
</feature>
<organism evidence="11 12">
    <name type="scientific">Candidatus Wirthbacteria bacterium CG2_30_54_11</name>
    <dbReference type="NCBI Taxonomy" id="1817892"/>
    <lineage>
        <taxon>Bacteria</taxon>
        <taxon>Candidatus Wirthbacteria</taxon>
    </lineage>
</organism>
<evidence type="ECO:0000313" key="11">
    <source>
        <dbReference type="EMBL" id="OIP98398.1"/>
    </source>
</evidence>
<dbReference type="GO" id="GO:0006427">
    <property type="term" value="P:histidyl-tRNA aminoacylation"/>
    <property type="evidence" value="ECO:0007669"/>
    <property type="project" value="UniProtKB-UniRule"/>
</dbReference>
<dbReference type="GO" id="GO:0004821">
    <property type="term" value="F:histidine-tRNA ligase activity"/>
    <property type="evidence" value="ECO:0007669"/>
    <property type="project" value="UniProtKB-UniRule"/>
</dbReference>
<dbReference type="Proteomes" id="UP000183245">
    <property type="component" value="Unassembled WGS sequence"/>
</dbReference>
<comment type="catalytic activity">
    <reaction evidence="7 8">
        <text>tRNA(His) + L-histidine + ATP = L-histidyl-tRNA(His) + AMP + diphosphate + H(+)</text>
        <dbReference type="Rhea" id="RHEA:17313"/>
        <dbReference type="Rhea" id="RHEA-COMP:9665"/>
        <dbReference type="Rhea" id="RHEA-COMP:9689"/>
        <dbReference type="ChEBI" id="CHEBI:15378"/>
        <dbReference type="ChEBI" id="CHEBI:30616"/>
        <dbReference type="ChEBI" id="CHEBI:33019"/>
        <dbReference type="ChEBI" id="CHEBI:57595"/>
        <dbReference type="ChEBI" id="CHEBI:78442"/>
        <dbReference type="ChEBI" id="CHEBI:78527"/>
        <dbReference type="ChEBI" id="CHEBI:456215"/>
        <dbReference type="EC" id="6.1.1.21"/>
    </reaction>
</comment>
<evidence type="ECO:0000256" key="1">
    <source>
        <dbReference type="ARBA" id="ARBA00008226"/>
    </source>
</evidence>
<keyword evidence="5 8" id="KW-0648">Protein biosynthesis</keyword>
<evidence type="ECO:0000256" key="9">
    <source>
        <dbReference type="PIRSR" id="PIRSR001549-1"/>
    </source>
</evidence>
<keyword evidence="4 8" id="KW-0067">ATP-binding</keyword>
<feature type="domain" description="Aminoacyl-transfer RNA synthetases class-II family profile" evidence="10">
    <location>
        <begin position="28"/>
        <end position="324"/>
    </location>
</feature>
<comment type="caution">
    <text evidence="11">The sequence shown here is derived from an EMBL/GenBank/DDBJ whole genome shotgun (WGS) entry which is preliminary data.</text>
</comment>
<dbReference type="InterPro" id="IPR033656">
    <property type="entry name" value="HisRS_anticodon"/>
</dbReference>
<dbReference type="InterPro" id="IPR004154">
    <property type="entry name" value="Anticodon-bd"/>
</dbReference>
<proteinExistence type="inferred from homology"/>
<evidence type="ECO:0000256" key="2">
    <source>
        <dbReference type="ARBA" id="ARBA00022598"/>
    </source>
</evidence>
<dbReference type="InterPro" id="IPR006195">
    <property type="entry name" value="aa-tRNA-synth_II"/>
</dbReference>
<dbReference type="InterPro" id="IPR036621">
    <property type="entry name" value="Anticodon-bd_dom_sf"/>
</dbReference>
<evidence type="ECO:0000256" key="5">
    <source>
        <dbReference type="ARBA" id="ARBA00022917"/>
    </source>
</evidence>
<dbReference type="InterPro" id="IPR015807">
    <property type="entry name" value="His-tRNA-ligase"/>
</dbReference>
<dbReference type="EMBL" id="MNZT01000029">
    <property type="protein sequence ID" value="OIP98398.1"/>
    <property type="molecule type" value="Genomic_DNA"/>
</dbReference>
<dbReference type="AlphaFoldDB" id="A0A1J5J1I9"/>
<dbReference type="Pfam" id="PF13393">
    <property type="entry name" value="tRNA-synt_His"/>
    <property type="match status" value="1"/>
</dbReference>
<feature type="binding site" evidence="9">
    <location>
        <position position="108"/>
    </location>
    <ligand>
        <name>L-histidine</name>
        <dbReference type="ChEBI" id="CHEBI:57595"/>
    </ligand>
</feature>
<evidence type="ECO:0000259" key="10">
    <source>
        <dbReference type="PROSITE" id="PS50862"/>
    </source>
</evidence>
<accession>A0A1J5J1I9</accession>
<evidence type="ECO:0000256" key="3">
    <source>
        <dbReference type="ARBA" id="ARBA00022741"/>
    </source>
</evidence>
<dbReference type="EC" id="6.1.1.21" evidence="8"/>
<dbReference type="InterPro" id="IPR004516">
    <property type="entry name" value="HisRS/HisZ"/>
</dbReference>
<dbReference type="InterPro" id="IPR045864">
    <property type="entry name" value="aa-tRNA-synth_II/BPL/LPL"/>
</dbReference>
<evidence type="ECO:0000256" key="6">
    <source>
        <dbReference type="ARBA" id="ARBA00023146"/>
    </source>
</evidence>
<keyword evidence="2 8" id="KW-0436">Ligase</keyword>
<keyword evidence="6 8" id="KW-0030">Aminoacyl-tRNA synthetase</keyword>
<dbReference type="GO" id="GO:0005524">
    <property type="term" value="F:ATP binding"/>
    <property type="evidence" value="ECO:0007669"/>
    <property type="project" value="UniProtKB-UniRule"/>
</dbReference>
<comment type="subunit">
    <text evidence="8">Homodimer.</text>
</comment>
<dbReference type="Pfam" id="PF03129">
    <property type="entry name" value="HGTP_anticodon"/>
    <property type="match status" value="1"/>
</dbReference>
<dbReference type="Gene3D" id="3.30.930.10">
    <property type="entry name" value="Bira Bifunctional Protein, Domain 2"/>
    <property type="match status" value="1"/>
</dbReference>
<dbReference type="GO" id="GO:0005737">
    <property type="term" value="C:cytoplasm"/>
    <property type="evidence" value="ECO:0007669"/>
    <property type="project" value="UniProtKB-SubCell"/>
</dbReference>
<comment type="subcellular location">
    <subcellularLocation>
        <location evidence="8">Cytoplasm</location>
    </subcellularLocation>
</comment>
<dbReference type="HAMAP" id="MF_00127">
    <property type="entry name" value="His_tRNA_synth"/>
    <property type="match status" value="1"/>
</dbReference>
<sequence>MIEPRILKGFRDFPPREAIARQYARDIIRRTFESYGFDPIETPAIEYLETFQGNIGEDEKLFFRFEDHGGRKVALRYDQTVPTCRFVAQYQGQLTMPFKRYQMQTVWRADKPQRGRYREFLQCDIDILGVESAMADAETIALTIQSYLDLGFKNFKVKISDRALYKGIEYPVIVAIDKLEKIGKDGVIAEIVSKGYSQQYAKETVERVFSLEPDETITAIFDYLRSAGFHADNYEFDNTLARSFSYSTGPIWEVRIDGFTAGAVGGGERYDQLVSRFSKTDVPGTGIAFGFDRTVEAMLQFGLLPEKRTVAEVLVTIFAPEMLPDSLALATKLRAAGINVDTYTEHTARMKKQIGYADKKGIPVAAILGPDEKTQGAVVLKDLRTGTQLTCDQSEAAGQIRLLING</sequence>
<dbReference type="SUPFAM" id="SSF52954">
    <property type="entry name" value="Class II aaRS ABD-related"/>
    <property type="match status" value="1"/>
</dbReference>
<dbReference type="CDD" id="cd00773">
    <property type="entry name" value="HisRS-like_core"/>
    <property type="match status" value="1"/>
</dbReference>
<protein>
    <recommendedName>
        <fullName evidence="8">Histidine--tRNA ligase</fullName>
        <ecNumber evidence="8">6.1.1.21</ecNumber>
    </recommendedName>
    <alternativeName>
        <fullName evidence="8">Histidyl-tRNA synthetase</fullName>
        <shortName evidence="8">HisRS</shortName>
    </alternativeName>
</protein>
<dbReference type="InterPro" id="IPR041715">
    <property type="entry name" value="HisRS-like_core"/>
</dbReference>
<comment type="similarity">
    <text evidence="1 8">Belongs to the class-II aminoacyl-tRNA synthetase family.</text>
</comment>
<dbReference type="CDD" id="cd00859">
    <property type="entry name" value="HisRS_anticodon"/>
    <property type="match status" value="1"/>
</dbReference>
<evidence type="ECO:0000256" key="8">
    <source>
        <dbReference type="HAMAP-Rule" id="MF_00127"/>
    </source>
</evidence>
<gene>
    <name evidence="8" type="primary">hisS</name>
    <name evidence="11" type="ORF">AUK40_01655</name>
</gene>
<reference evidence="11 12" key="1">
    <citation type="journal article" date="2016" name="Environ. Microbiol.">
        <title>Genomic resolution of a cold subsurface aquifer community provides metabolic insights for novel microbes adapted to high CO concentrations.</title>
        <authorList>
            <person name="Probst A.J."/>
            <person name="Castelle C.J."/>
            <person name="Singh A."/>
            <person name="Brown C.T."/>
            <person name="Anantharaman K."/>
            <person name="Sharon I."/>
            <person name="Hug L.A."/>
            <person name="Burstein D."/>
            <person name="Emerson J.B."/>
            <person name="Thomas B.C."/>
            <person name="Banfield J.F."/>
        </authorList>
    </citation>
    <scope>NUCLEOTIDE SEQUENCE [LARGE SCALE GENOMIC DNA]</scope>
    <source>
        <strain evidence="11">CG2_30_54_11</strain>
    </source>
</reference>
<feature type="binding site" evidence="9">
    <location>
        <position position="126"/>
    </location>
    <ligand>
        <name>L-histidine</name>
        <dbReference type="ChEBI" id="CHEBI:57595"/>
    </ligand>
</feature>
<dbReference type="PROSITE" id="PS50862">
    <property type="entry name" value="AA_TRNA_LIGASE_II"/>
    <property type="match status" value="1"/>
</dbReference>
<name>A0A1J5J1I9_9BACT</name>
<evidence type="ECO:0000256" key="7">
    <source>
        <dbReference type="ARBA" id="ARBA00047639"/>
    </source>
</evidence>
<evidence type="ECO:0000313" key="12">
    <source>
        <dbReference type="Proteomes" id="UP000183245"/>
    </source>
</evidence>
<feature type="binding site" evidence="9">
    <location>
        <begin position="78"/>
        <end position="80"/>
    </location>
    <ligand>
        <name>L-histidine</name>
        <dbReference type="ChEBI" id="CHEBI:57595"/>
    </ligand>
</feature>